<keyword evidence="3" id="KW-1185">Reference proteome</keyword>
<dbReference type="EMBL" id="CP047650">
    <property type="protein sequence ID" value="QHI97556.1"/>
    <property type="molecule type" value="Genomic_DNA"/>
</dbReference>
<protein>
    <recommendedName>
        <fullName evidence="4">Lipoprotein</fullName>
    </recommendedName>
</protein>
<evidence type="ECO:0000313" key="2">
    <source>
        <dbReference type="EMBL" id="QHI97556.1"/>
    </source>
</evidence>
<keyword evidence="1" id="KW-0732">Signal</keyword>
<name>A0A857J1H9_9BURK</name>
<gene>
    <name evidence="2" type="ORF">GT347_05865</name>
</gene>
<accession>A0A857J1H9</accession>
<dbReference type="AlphaFoldDB" id="A0A857J1H9"/>
<dbReference type="PROSITE" id="PS51257">
    <property type="entry name" value="PROKAR_LIPOPROTEIN"/>
    <property type="match status" value="1"/>
</dbReference>
<sequence length="171" mass="17400">MKTSNKMLLGTLAIAAALSLSACGGGNDDDPSATDQNALYTVTAATNANLNGVYGSTALGLTGVDRLNPVGSAPEVCSFKFNNVSKVGDSTVTSFGDIRYLPNTNNLYQVFITVGGVEFNSGTTADVTVDRTGTGRILFTNKQLGASSDATQTLRLTGAVPLPASGVPVGC</sequence>
<feature type="signal peptide" evidence="1">
    <location>
        <begin position="1"/>
        <end position="22"/>
    </location>
</feature>
<evidence type="ECO:0008006" key="4">
    <source>
        <dbReference type="Google" id="ProtNLM"/>
    </source>
</evidence>
<dbReference type="RefSeq" id="WP_160551074.1">
    <property type="nucleotide sequence ID" value="NZ_CP047650.1"/>
</dbReference>
<dbReference type="Proteomes" id="UP000464787">
    <property type="component" value="Chromosome"/>
</dbReference>
<dbReference type="KEGG" id="xyk:GT347_05865"/>
<proteinExistence type="predicted"/>
<evidence type="ECO:0000256" key="1">
    <source>
        <dbReference type="SAM" id="SignalP"/>
    </source>
</evidence>
<organism evidence="2 3">
    <name type="scientific">Xylophilus rhododendri</name>
    <dbReference type="NCBI Taxonomy" id="2697032"/>
    <lineage>
        <taxon>Bacteria</taxon>
        <taxon>Pseudomonadati</taxon>
        <taxon>Pseudomonadota</taxon>
        <taxon>Betaproteobacteria</taxon>
        <taxon>Burkholderiales</taxon>
        <taxon>Xylophilus</taxon>
    </lineage>
</organism>
<evidence type="ECO:0000313" key="3">
    <source>
        <dbReference type="Proteomes" id="UP000464787"/>
    </source>
</evidence>
<feature type="chain" id="PRO_5032617375" description="Lipoprotein" evidence="1">
    <location>
        <begin position="23"/>
        <end position="171"/>
    </location>
</feature>
<reference evidence="2 3" key="1">
    <citation type="submission" date="2020-01" db="EMBL/GenBank/DDBJ databases">
        <title>Genome sequencing of strain KACC 21265.</title>
        <authorList>
            <person name="Heo J."/>
            <person name="Kim S.-J."/>
            <person name="Kim J.-S."/>
            <person name="Hong S.-B."/>
            <person name="Kwon S.-W."/>
        </authorList>
    </citation>
    <scope>NUCLEOTIDE SEQUENCE [LARGE SCALE GENOMIC DNA]</scope>
    <source>
        <strain evidence="2 3">KACC 21265</strain>
    </source>
</reference>